<proteinExistence type="predicted"/>
<organism evidence="1 2">
    <name type="scientific">Amycolatopsis thailandensis</name>
    <dbReference type="NCBI Taxonomy" id="589330"/>
    <lineage>
        <taxon>Bacteria</taxon>
        <taxon>Bacillati</taxon>
        <taxon>Actinomycetota</taxon>
        <taxon>Actinomycetes</taxon>
        <taxon>Pseudonocardiales</taxon>
        <taxon>Pseudonocardiaceae</taxon>
        <taxon>Amycolatopsis</taxon>
    </lineage>
</organism>
<dbReference type="Proteomes" id="UP000215223">
    <property type="component" value="Unassembled WGS sequence"/>
</dbReference>
<dbReference type="OrthoDB" id="9781481at2"/>
<dbReference type="AlphaFoldDB" id="A0A229SJ62"/>
<evidence type="ECO:0000313" key="2">
    <source>
        <dbReference type="Proteomes" id="UP000215223"/>
    </source>
</evidence>
<reference evidence="1 2" key="1">
    <citation type="submission" date="2017-07" db="EMBL/GenBank/DDBJ databases">
        <title>Amycolatopsis thailandensis Genome sequencing and assembly.</title>
        <authorList>
            <person name="Kaur N."/>
            <person name="Mayilraj S."/>
        </authorList>
    </citation>
    <scope>NUCLEOTIDE SEQUENCE [LARGE SCALE GENOMIC DNA]</scope>
    <source>
        <strain evidence="1 2">JCM 16380</strain>
    </source>
</reference>
<comment type="caution">
    <text evidence="1">The sequence shown here is derived from an EMBL/GenBank/DDBJ whole genome shotgun (WGS) entry which is preliminary data.</text>
</comment>
<dbReference type="EMBL" id="NMQT01000002">
    <property type="protein sequence ID" value="OXM58965.1"/>
    <property type="molecule type" value="Genomic_DNA"/>
</dbReference>
<protein>
    <recommendedName>
        <fullName evidence="3">Methionyl-tRNA formyltransferase</fullName>
    </recommendedName>
</protein>
<evidence type="ECO:0000313" key="1">
    <source>
        <dbReference type="EMBL" id="OXM58965.1"/>
    </source>
</evidence>
<gene>
    <name evidence="1" type="ORF">CFP71_00335</name>
</gene>
<sequence>MARVTDFFKVAGDSKPHPTEVECGYRTVITPTGNLLQLSTYGSDDRQSEKKVSQTLQFDREAAERLIAVVRGTFPEL</sequence>
<keyword evidence="2" id="KW-1185">Reference proteome</keyword>
<accession>A0A229SJ62</accession>
<evidence type="ECO:0008006" key="3">
    <source>
        <dbReference type="Google" id="ProtNLM"/>
    </source>
</evidence>
<name>A0A229SJ62_9PSEU</name>